<dbReference type="RefSeq" id="WP_255875359.1">
    <property type="nucleotide sequence ID" value="NZ_JACASI010000034.1"/>
</dbReference>
<evidence type="ECO:0000259" key="5">
    <source>
        <dbReference type="PROSITE" id="PS50931"/>
    </source>
</evidence>
<feature type="domain" description="HTH lysR-type" evidence="5">
    <location>
        <begin position="1"/>
        <end position="58"/>
    </location>
</feature>
<keyword evidence="3" id="KW-0238">DNA-binding</keyword>
<dbReference type="Proteomes" id="UP001205566">
    <property type="component" value="Unassembled WGS sequence"/>
</dbReference>
<keyword evidence="2" id="KW-0805">Transcription regulation</keyword>
<dbReference type="SUPFAM" id="SSF46785">
    <property type="entry name" value="Winged helix' DNA-binding domain"/>
    <property type="match status" value="1"/>
</dbReference>
<dbReference type="CDD" id="cd08422">
    <property type="entry name" value="PBP2_CrgA_like"/>
    <property type="match status" value="1"/>
</dbReference>
<organism evidence="6 7">
    <name type="scientific">Microbulbifer elongatus</name>
    <dbReference type="NCBI Taxonomy" id="86173"/>
    <lineage>
        <taxon>Bacteria</taxon>
        <taxon>Pseudomonadati</taxon>
        <taxon>Pseudomonadota</taxon>
        <taxon>Gammaproteobacteria</taxon>
        <taxon>Cellvibrionales</taxon>
        <taxon>Microbulbiferaceae</taxon>
        <taxon>Microbulbifer</taxon>
    </lineage>
</organism>
<dbReference type="Pfam" id="PF00126">
    <property type="entry name" value="HTH_1"/>
    <property type="match status" value="1"/>
</dbReference>
<evidence type="ECO:0000313" key="6">
    <source>
        <dbReference type="EMBL" id="MCQ3830418.1"/>
    </source>
</evidence>
<evidence type="ECO:0000256" key="2">
    <source>
        <dbReference type="ARBA" id="ARBA00023015"/>
    </source>
</evidence>
<dbReference type="Gene3D" id="3.40.190.290">
    <property type="match status" value="1"/>
</dbReference>
<dbReference type="PROSITE" id="PS50931">
    <property type="entry name" value="HTH_LYSR"/>
    <property type="match status" value="1"/>
</dbReference>
<dbReference type="PANTHER" id="PTHR30537:SF21">
    <property type="entry name" value="HTH-TYPE TRANSCRIPTIONAL REGULATOR SINR-RELATED"/>
    <property type="match status" value="1"/>
</dbReference>
<name>A0ABT1P2S8_9GAMM</name>
<comment type="similarity">
    <text evidence="1">Belongs to the LysR transcriptional regulatory family.</text>
</comment>
<protein>
    <submittedName>
        <fullName evidence="6">LysR family transcriptional regulator</fullName>
    </submittedName>
</protein>
<gene>
    <name evidence="6" type="ORF">HXX02_13265</name>
</gene>
<reference evidence="6" key="1">
    <citation type="thesis" date="2020" institute="Technische Universitat Dresden" country="Dresden, Germany">
        <title>The Agarolytic System of Microbulbifer elongatus PORT2, Isolated from Batu Karas, Pangandaran West Java Indonesia.</title>
        <authorList>
            <person name="Anggraeni S.R."/>
        </authorList>
    </citation>
    <scope>NUCLEOTIDE SEQUENCE</scope>
    <source>
        <strain evidence="6">PORT2</strain>
    </source>
</reference>
<evidence type="ECO:0000256" key="4">
    <source>
        <dbReference type="ARBA" id="ARBA00023163"/>
    </source>
</evidence>
<dbReference type="EMBL" id="JACASI010000034">
    <property type="protein sequence ID" value="MCQ3830418.1"/>
    <property type="molecule type" value="Genomic_DNA"/>
</dbReference>
<evidence type="ECO:0000256" key="1">
    <source>
        <dbReference type="ARBA" id="ARBA00009437"/>
    </source>
</evidence>
<comment type="caution">
    <text evidence="6">The sequence shown here is derived from an EMBL/GenBank/DDBJ whole genome shotgun (WGS) entry which is preliminary data.</text>
</comment>
<dbReference type="InterPro" id="IPR036388">
    <property type="entry name" value="WH-like_DNA-bd_sf"/>
</dbReference>
<keyword evidence="4" id="KW-0804">Transcription</keyword>
<dbReference type="PANTHER" id="PTHR30537">
    <property type="entry name" value="HTH-TYPE TRANSCRIPTIONAL REGULATOR"/>
    <property type="match status" value="1"/>
</dbReference>
<dbReference type="Gene3D" id="1.10.10.10">
    <property type="entry name" value="Winged helix-like DNA-binding domain superfamily/Winged helix DNA-binding domain"/>
    <property type="match status" value="1"/>
</dbReference>
<evidence type="ECO:0000256" key="3">
    <source>
        <dbReference type="ARBA" id="ARBA00023125"/>
    </source>
</evidence>
<proteinExistence type="inferred from homology"/>
<dbReference type="InterPro" id="IPR005119">
    <property type="entry name" value="LysR_subst-bd"/>
</dbReference>
<dbReference type="InterPro" id="IPR036390">
    <property type="entry name" value="WH_DNA-bd_sf"/>
</dbReference>
<keyword evidence="7" id="KW-1185">Reference proteome</keyword>
<dbReference type="SUPFAM" id="SSF53850">
    <property type="entry name" value="Periplasmic binding protein-like II"/>
    <property type="match status" value="1"/>
</dbReference>
<evidence type="ECO:0000313" key="7">
    <source>
        <dbReference type="Proteomes" id="UP001205566"/>
    </source>
</evidence>
<accession>A0ABT1P2S8</accession>
<dbReference type="InterPro" id="IPR000847">
    <property type="entry name" value="LysR_HTH_N"/>
</dbReference>
<sequence length="302" mass="33678">MNTDDLQLFVHTADIGSITRAAQQMDLTPAAASAALKRLEKQLQAQLFIRSTRQLRITEEGERFLMYCRKALTVLEEGRASLGNSGGKIAGELRLSAPSDLGRNILLGWLDEIMSLHPELSISLTLGDSLSDFYLDRVDLAIRYGNLADSSRIAFKLATTERVLCASPDYIARFGAPENAQALLQHNCLLFQLSGRLNDIWELVPAKGSEHKAEKIRVTSNRTTNDADVVRRWTIAGKGISFKARLDMSNELRNGTLVRVLPELQSHPIELNLVCPSRRQVTPAVLLLRDFLRQKFAQQLAQ</sequence>
<dbReference type="Pfam" id="PF03466">
    <property type="entry name" value="LysR_substrate"/>
    <property type="match status" value="1"/>
</dbReference>
<dbReference type="InterPro" id="IPR058163">
    <property type="entry name" value="LysR-type_TF_proteobact-type"/>
</dbReference>